<gene>
    <name evidence="10" type="primary">Dvir\GJ15671</name>
    <name evidence="10" type="ORF">Dvir_GJ15671</name>
</gene>
<dbReference type="Proteomes" id="UP000008792">
    <property type="component" value="Unassembled WGS sequence"/>
</dbReference>
<evidence type="ECO:0000313" key="11">
    <source>
        <dbReference type="Proteomes" id="UP000008792"/>
    </source>
</evidence>
<dbReference type="PANTHER" id="PTHR42643:SF30">
    <property type="entry name" value="IONOTROPIC RECEPTOR 40A-RELATED"/>
    <property type="match status" value="1"/>
</dbReference>
<evidence type="ECO:0000256" key="1">
    <source>
        <dbReference type="ARBA" id="ARBA00004651"/>
    </source>
</evidence>
<keyword evidence="2" id="KW-1003">Cell membrane</keyword>
<dbReference type="EMBL" id="CH940655">
    <property type="protein sequence ID" value="KRF82607.1"/>
    <property type="molecule type" value="Genomic_DNA"/>
</dbReference>
<feature type="transmembrane region" description="Helical" evidence="8">
    <location>
        <begin position="423"/>
        <end position="444"/>
    </location>
</feature>
<dbReference type="InterPro" id="IPR056198">
    <property type="entry name" value="LBD_receptor"/>
</dbReference>
<dbReference type="Gene3D" id="3.40.190.10">
    <property type="entry name" value="Periplasmic binding protein-like II"/>
    <property type="match status" value="1"/>
</dbReference>
<proteinExistence type="predicted"/>
<dbReference type="InParanoid" id="A0A0Q9WNG9"/>
<dbReference type="SUPFAM" id="SSF53850">
    <property type="entry name" value="Periplasmic binding protein-like II"/>
    <property type="match status" value="1"/>
</dbReference>
<feature type="transmembrane region" description="Helical" evidence="8">
    <location>
        <begin position="184"/>
        <end position="202"/>
    </location>
</feature>
<sequence>MVQTAQVEVLIYTYYPYTAQRCQAAEPQLVNRFDGQRMLHAPMFPHKLQQLHQCPLSVVVWHTPPFVELNWDARAAKMRAAGFEIRLIEHLAQRLNFSLLLHNVTLETVASYQQSWGNGRPMGPLELLMKQHANLSVGNFRKTAGRNRILTSPVAHYYAPLVATVSVEHFRFGRLTLLHFPFQWCVWRTLLAALILHWLIYMWRWRHMGLQVLELLLGVTLARLPRCWLQRIIYAHWLYGSIPLRVVYQSLLFHFIRLQLFGTLPQSFEQLLERNFQGMCTTNILSMLREMPQVARNYESFVGIASPFDEAVLDALHRSGNGRYFAITGIDSAHAHLSATNRRSSYHILTQYVNLQQVVIYMPKHSYFLEQFNDMLRRLDASGFIDFWRRAAFTEYSHRNTQLLQLEQQQEQQNEQLSQLDGIYTLMGALYALAILIFGVELLCHRLTKPATVHLVKD</sequence>
<keyword evidence="7" id="KW-0325">Glycoprotein</keyword>
<evidence type="ECO:0000256" key="6">
    <source>
        <dbReference type="ARBA" id="ARBA00023170"/>
    </source>
</evidence>
<reference evidence="10 11" key="1">
    <citation type="journal article" date="2007" name="Nature">
        <title>Evolution of genes and genomes on the Drosophila phylogeny.</title>
        <authorList>
            <consortium name="Drosophila 12 Genomes Consortium"/>
            <person name="Clark A.G."/>
            <person name="Eisen M.B."/>
            <person name="Smith D.R."/>
            <person name="Bergman C.M."/>
            <person name="Oliver B."/>
            <person name="Markow T.A."/>
            <person name="Kaufman T.C."/>
            <person name="Kellis M."/>
            <person name="Gelbart W."/>
            <person name="Iyer V.N."/>
            <person name="Pollard D.A."/>
            <person name="Sackton T.B."/>
            <person name="Larracuente A.M."/>
            <person name="Singh N.D."/>
            <person name="Abad J.P."/>
            <person name="Abt D.N."/>
            <person name="Adryan B."/>
            <person name="Aguade M."/>
            <person name="Akashi H."/>
            <person name="Anderson W.W."/>
            <person name="Aquadro C.F."/>
            <person name="Ardell D.H."/>
            <person name="Arguello R."/>
            <person name="Artieri C.G."/>
            <person name="Barbash D.A."/>
            <person name="Barker D."/>
            <person name="Barsanti P."/>
            <person name="Batterham P."/>
            <person name="Batzoglou S."/>
            <person name="Begun D."/>
            <person name="Bhutkar A."/>
            <person name="Blanco E."/>
            <person name="Bosak S.A."/>
            <person name="Bradley R.K."/>
            <person name="Brand A.D."/>
            <person name="Brent M.R."/>
            <person name="Brooks A.N."/>
            <person name="Brown R.H."/>
            <person name="Butlin R.K."/>
            <person name="Caggese C."/>
            <person name="Calvi B.R."/>
            <person name="Bernardo de Carvalho A."/>
            <person name="Caspi A."/>
            <person name="Castrezana S."/>
            <person name="Celniker S.E."/>
            <person name="Chang J.L."/>
            <person name="Chapple C."/>
            <person name="Chatterji S."/>
            <person name="Chinwalla A."/>
            <person name="Civetta A."/>
            <person name="Clifton S.W."/>
            <person name="Comeron J.M."/>
            <person name="Costello J.C."/>
            <person name="Coyne J.A."/>
            <person name="Daub J."/>
            <person name="David R.G."/>
            <person name="Delcher A.L."/>
            <person name="Delehaunty K."/>
            <person name="Do C.B."/>
            <person name="Ebling H."/>
            <person name="Edwards K."/>
            <person name="Eickbush T."/>
            <person name="Evans J.D."/>
            <person name="Filipski A."/>
            <person name="Findeiss S."/>
            <person name="Freyhult E."/>
            <person name="Fulton L."/>
            <person name="Fulton R."/>
            <person name="Garcia A.C."/>
            <person name="Gardiner A."/>
            <person name="Garfield D.A."/>
            <person name="Garvin B.E."/>
            <person name="Gibson G."/>
            <person name="Gilbert D."/>
            <person name="Gnerre S."/>
            <person name="Godfrey J."/>
            <person name="Good R."/>
            <person name="Gotea V."/>
            <person name="Gravely B."/>
            <person name="Greenberg A.J."/>
            <person name="Griffiths-Jones S."/>
            <person name="Gross S."/>
            <person name="Guigo R."/>
            <person name="Gustafson E.A."/>
            <person name="Haerty W."/>
            <person name="Hahn M.W."/>
            <person name="Halligan D.L."/>
            <person name="Halpern A.L."/>
            <person name="Halter G.M."/>
            <person name="Han M.V."/>
            <person name="Heger A."/>
            <person name="Hillier L."/>
            <person name="Hinrichs A.S."/>
            <person name="Holmes I."/>
            <person name="Hoskins R.A."/>
            <person name="Hubisz M.J."/>
            <person name="Hultmark D."/>
            <person name="Huntley M.A."/>
            <person name="Jaffe D.B."/>
            <person name="Jagadeeshan S."/>
            <person name="Jeck W.R."/>
            <person name="Johnson J."/>
            <person name="Jones C.D."/>
            <person name="Jordan W.C."/>
            <person name="Karpen G.H."/>
            <person name="Kataoka E."/>
            <person name="Keightley P.D."/>
            <person name="Kheradpour P."/>
            <person name="Kirkness E.F."/>
            <person name="Koerich L.B."/>
            <person name="Kristiansen K."/>
            <person name="Kudrna D."/>
            <person name="Kulathinal R.J."/>
            <person name="Kumar S."/>
            <person name="Kwok R."/>
            <person name="Lander E."/>
            <person name="Langley C.H."/>
            <person name="Lapoint R."/>
            <person name="Lazzaro B.P."/>
            <person name="Lee S.J."/>
            <person name="Levesque L."/>
            <person name="Li R."/>
            <person name="Lin C.F."/>
            <person name="Lin M.F."/>
            <person name="Lindblad-Toh K."/>
            <person name="Llopart A."/>
            <person name="Long M."/>
            <person name="Low L."/>
            <person name="Lozovsky E."/>
            <person name="Lu J."/>
            <person name="Luo M."/>
            <person name="Machado C.A."/>
            <person name="Makalowski W."/>
            <person name="Marzo M."/>
            <person name="Matsuda M."/>
            <person name="Matzkin L."/>
            <person name="McAllister B."/>
            <person name="McBride C.S."/>
            <person name="McKernan B."/>
            <person name="McKernan K."/>
            <person name="Mendez-Lago M."/>
            <person name="Minx P."/>
            <person name="Mollenhauer M.U."/>
            <person name="Montooth K."/>
            <person name="Mount S.M."/>
            <person name="Mu X."/>
            <person name="Myers E."/>
            <person name="Negre B."/>
            <person name="Newfeld S."/>
            <person name="Nielsen R."/>
            <person name="Noor M.A."/>
            <person name="O'Grady P."/>
            <person name="Pachter L."/>
            <person name="Papaceit M."/>
            <person name="Parisi M.J."/>
            <person name="Parisi M."/>
            <person name="Parts L."/>
            <person name="Pedersen J.S."/>
            <person name="Pesole G."/>
            <person name="Phillippy A.M."/>
            <person name="Ponting C.P."/>
            <person name="Pop M."/>
            <person name="Porcelli D."/>
            <person name="Powell J.R."/>
            <person name="Prohaska S."/>
            <person name="Pruitt K."/>
            <person name="Puig M."/>
            <person name="Quesneville H."/>
            <person name="Ram K.R."/>
            <person name="Rand D."/>
            <person name="Rasmussen M.D."/>
            <person name="Reed L.K."/>
            <person name="Reenan R."/>
            <person name="Reily A."/>
            <person name="Remington K.A."/>
            <person name="Rieger T.T."/>
            <person name="Ritchie M.G."/>
            <person name="Robin C."/>
            <person name="Rogers Y.H."/>
            <person name="Rohde C."/>
            <person name="Rozas J."/>
            <person name="Rubenfield M.J."/>
            <person name="Ruiz A."/>
            <person name="Russo S."/>
            <person name="Salzberg S.L."/>
            <person name="Sanchez-Gracia A."/>
            <person name="Saranga D.J."/>
            <person name="Sato H."/>
            <person name="Schaeffer S.W."/>
            <person name="Schatz M.C."/>
            <person name="Schlenke T."/>
            <person name="Schwartz R."/>
            <person name="Segarra C."/>
            <person name="Singh R.S."/>
            <person name="Sirot L."/>
            <person name="Sirota M."/>
            <person name="Sisneros N.B."/>
            <person name="Smith C.D."/>
            <person name="Smith T.F."/>
            <person name="Spieth J."/>
            <person name="Stage D.E."/>
            <person name="Stark A."/>
            <person name="Stephan W."/>
            <person name="Strausberg R.L."/>
            <person name="Strempel S."/>
            <person name="Sturgill D."/>
            <person name="Sutton G."/>
            <person name="Sutton G.G."/>
            <person name="Tao W."/>
            <person name="Teichmann S."/>
            <person name="Tobari Y.N."/>
            <person name="Tomimura Y."/>
            <person name="Tsolas J.M."/>
            <person name="Valente V.L."/>
            <person name="Venter E."/>
            <person name="Venter J.C."/>
            <person name="Vicario S."/>
            <person name="Vieira F.G."/>
            <person name="Vilella A.J."/>
            <person name="Villasante A."/>
            <person name="Walenz B."/>
            <person name="Wang J."/>
            <person name="Wasserman M."/>
            <person name="Watts T."/>
            <person name="Wilson D."/>
            <person name="Wilson R.K."/>
            <person name="Wing R.A."/>
            <person name="Wolfner M.F."/>
            <person name="Wong A."/>
            <person name="Wong G.K."/>
            <person name="Wu C.I."/>
            <person name="Wu G."/>
            <person name="Yamamoto D."/>
            <person name="Yang H.P."/>
            <person name="Yang S.P."/>
            <person name="Yorke J.A."/>
            <person name="Yoshida K."/>
            <person name="Zdobnov E."/>
            <person name="Zhang P."/>
            <person name="Zhang Y."/>
            <person name="Zimin A.V."/>
            <person name="Baldwin J."/>
            <person name="Abdouelleil A."/>
            <person name="Abdulkadir J."/>
            <person name="Abebe A."/>
            <person name="Abera B."/>
            <person name="Abreu J."/>
            <person name="Acer S.C."/>
            <person name="Aftuck L."/>
            <person name="Alexander A."/>
            <person name="An P."/>
            <person name="Anderson E."/>
            <person name="Anderson S."/>
            <person name="Arachi H."/>
            <person name="Azer M."/>
            <person name="Bachantsang P."/>
            <person name="Barry A."/>
            <person name="Bayul T."/>
            <person name="Berlin A."/>
            <person name="Bessette D."/>
            <person name="Bloom T."/>
            <person name="Blye J."/>
            <person name="Boguslavskiy L."/>
            <person name="Bonnet C."/>
            <person name="Boukhgalter B."/>
            <person name="Bourzgui I."/>
            <person name="Brown A."/>
            <person name="Cahill P."/>
            <person name="Channer S."/>
            <person name="Cheshatsang Y."/>
            <person name="Chuda L."/>
            <person name="Citroen M."/>
            <person name="Collymore A."/>
            <person name="Cooke P."/>
            <person name="Costello M."/>
            <person name="D'Aco K."/>
            <person name="Daza R."/>
            <person name="De Haan G."/>
            <person name="DeGray S."/>
            <person name="DeMaso C."/>
            <person name="Dhargay N."/>
            <person name="Dooley K."/>
            <person name="Dooley E."/>
            <person name="Doricent M."/>
            <person name="Dorje P."/>
            <person name="Dorjee K."/>
            <person name="Dupes A."/>
            <person name="Elong R."/>
            <person name="Falk J."/>
            <person name="Farina A."/>
            <person name="Faro S."/>
            <person name="Ferguson D."/>
            <person name="Fisher S."/>
            <person name="Foley C.D."/>
            <person name="Franke A."/>
            <person name="Friedrich D."/>
            <person name="Gadbois L."/>
            <person name="Gearin G."/>
            <person name="Gearin C.R."/>
            <person name="Giannoukos G."/>
            <person name="Goode T."/>
            <person name="Graham J."/>
            <person name="Grandbois E."/>
            <person name="Grewal S."/>
            <person name="Gyaltsen K."/>
            <person name="Hafez N."/>
            <person name="Hagos B."/>
            <person name="Hall J."/>
            <person name="Henson C."/>
            <person name="Hollinger A."/>
            <person name="Honan T."/>
            <person name="Huard M.D."/>
            <person name="Hughes L."/>
            <person name="Hurhula B."/>
            <person name="Husby M.E."/>
            <person name="Kamat A."/>
            <person name="Kanga B."/>
            <person name="Kashin S."/>
            <person name="Khazanovich D."/>
            <person name="Kisner P."/>
            <person name="Lance K."/>
            <person name="Lara M."/>
            <person name="Lee W."/>
            <person name="Lennon N."/>
            <person name="Letendre F."/>
            <person name="LeVine R."/>
            <person name="Lipovsky A."/>
            <person name="Liu X."/>
            <person name="Liu J."/>
            <person name="Liu S."/>
            <person name="Lokyitsang T."/>
            <person name="Lokyitsang Y."/>
            <person name="Lubonja R."/>
            <person name="Lui A."/>
            <person name="MacDonald P."/>
            <person name="Magnisalis V."/>
            <person name="Maru K."/>
            <person name="Matthews C."/>
            <person name="McCusker W."/>
            <person name="McDonough S."/>
            <person name="Mehta T."/>
            <person name="Meldrim J."/>
            <person name="Meneus L."/>
            <person name="Mihai O."/>
            <person name="Mihalev A."/>
            <person name="Mihova T."/>
            <person name="Mittelman R."/>
            <person name="Mlenga V."/>
            <person name="Montmayeur A."/>
            <person name="Mulrain L."/>
            <person name="Navidi A."/>
            <person name="Naylor J."/>
            <person name="Negash T."/>
            <person name="Nguyen T."/>
            <person name="Nguyen N."/>
            <person name="Nicol R."/>
            <person name="Norbu C."/>
            <person name="Norbu N."/>
            <person name="Novod N."/>
            <person name="O'Neill B."/>
            <person name="Osman S."/>
            <person name="Markiewicz E."/>
            <person name="Oyono O.L."/>
            <person name="Patti C."/>
            <person name="Phunkhang P."/>
            <person name="Pierre F."/>
            <person name="Priest M."/>
            <person name="Raghuraman S."/>
            <person name="Rege F."/>
            <person name="Reyes R."/>
            <person name="Rise C."/>
            <person name="Rogov P."/>
            <person name="Ross K."/>
            <person name="Ryan E."/>
            <person name="Settipalli S."/>
            <person name="Shea T."/>
            <person name="Sherpa N."/>
            <person name="Shi L."/>
            <person name="Shih D."/>
            <person name="Sparrow T."/>
            <person name="Spaulding J."/>
            <person name="Stalker J."/>
            <person name="Stange-Thomann N."/>
            <person name="Stavropoulos S."/>
            <person name="Stone C."/>
            <person name="Strader C."/>
            <person name="Tesfaye S."/>
            <person name="Thomson T."/>
            <person name="Thoulutsang Y."/>
            <person name="Thoulutsang D."/>
            <person name="Topham K."/>
            <person name="Topping I."/>
            <person name="Tsamla T."/>
            <person name="Vassiliev H."/>
            <person name="Vo A."/>
            <person name="Wangchuk T."/>
            <person name="Wangdi T."/>
            <person name="Weiand M."/>
            <person name="Wilkinson J."/>
            <person name="Wilson A."/>
            <person name="Yadav S."/>
            <person name="Young G."/>
            <person name="Yu Q."/>
            <person name="Zembek L."/>
            <person name="Zhong D."/>
            <person name="Zimmer A."/>
            <person name="Zwirko Z."/>
            <person name="Jaffe D.B."/>
            <person name="Alvarez P."/>
            <person name="Brockman W."/>
            <person name="Butler J."/>
            <person name="Chin C."/>
            <person name="Gnerre S."/>
            <person name="Grabherr M."/>
            <person name="Kleber M."/>
            <person name="Mauceli E."/>
            <person name="MacCallum I."/>
        </authorList>
    </citation>
    <scope>NUCLEOTIDE SEQUENCE [LARGE SCALE GENOMIC DNA]</scope>
    <source>
        <strain evidence="11">Tucson 15010-1051.87</strain>
    </source>
</reference>
<dbReference type="PANTHER" id="PTHR42643">
    <property type="entry name" value="IONOTROPIC RECEPTOR 20A-RELATED"/>
    <property type="match status" value="1"/>
</dbReference>
<evidence type="ECO:0000313" key="10">
    <source>
        <dbReference type="EMBL" id="KRF82607.1"/>
    </source>
</evidence>
<evidence type="ECO:0000259" key="9">
    <source>
        <dbReference type="Pfam" id="PF24061"/>
    </source>
</evidence>
<evidence type="ECO:0000256" key="2">
    <source>
        <dbReference type="ARBA" id="ARBA00022475"/>
    </source>
</evidence>
<evidence type="ECO:0000256" key="8">
    <source>
        <dbReference type="SAM" id="Phobius"/>
    </source>
</evidence>
<keyword evidence="6" id="KW-0675">Receptor</keyword>
<keyword evidence="4 8" id="KW-1133">Transmembrane helix</keyword>
<dbReference type="eggNOG" id="KOG1052">
    <property type="taxonomic scope" value="Eukaryota"/>
</dbReference>
<accession>A0A0Q9WNG9</accession>
<evidence type="ECO:0000256" key="7">
    <source>
        <dbReference type="ARBA" id="ARBA00023180"/>
    </source>
</evidence>
<evidence type="ECO:0000256" key="3">
    <source>
        <dbReference type="ARBA" id="ARBA00022692"/>
    </source>
</evidence>
<dbReference type="FunCoup" id="A0A0Q9WNG9">
    <property type="interactions" value="10"/>
</dbReference>
<keyword evidence="5 8" id="KW-0472">Membrane</keyword>
<dbReference type="Pfam" id="PF24061">
    <property type="entry name" value="LBD_receptor"/>
    <property type="match status" value="1"/>
</dbReference>
<feature type="domain" description="Putative ionotropic receptor ligand binding" evidence="9">
    <location>
        <begin position="1"/>
        <end position="49"/>
    </location>
</feature>
<organism evidence="10 11">
    <name type="scientific">Drosophila virilis</name>
    <name type="common">Fruit fly</name>
    <dbReference type="NCBI Taxonomy" id="7244"/>
    <lineage>
        <taxon>Eukaryota</taxon>
        <taxon>Metazoa</taxon>
        <taxon>Ecdysozoa</taxon>
        <taxon>Arthropoda</taxon>
        <taxon>Hexapoda</taxon>
        <taxon>Insecta</taxon>
        <taxon>Pterygota</taxon>
        <taxon>Neoptera</taxon>
        <taxon>Endopterygota</taxon>
        <taxon>Diptera</taxon>
        <taxon>Brachycera</taxon>
        <taxon>Muscomorpha</taxon>
        <taxon>Ephydroidea</taxon>
        <taxon>Drosophilidae</taxon>
        <taxon>Drosophila</taxon>
    </lineage>
</organism>
<comment type="subcellular location">
    <subcellularLocation>
        <location evidence="1">Cell membrane</location>
        <topology evidence="1">Multi-pass membrane protein</topology>
    </subcellularLocation>
</comment>
<evidence type="ECO:0000256" key="4">
    <source>
        <dbReference type="ARBA" id="ARBA00022989"/>
    </source>
</evidence>
<dbReference type="InterPro" id="IPR052192">
    <property type="entry name" value="Insect_Ionotropic_Sensory_Rcpt"/>
</dbReference>
<dbReference type="GO" id="GO:0005886">
    <property type="term" value="C:plasma membrane"/>
    <property type="evidence" value="ECO:0007669"/>
    <property type="project" value="UniProtKB-SubCell"/>
</dbReference>
<dbReference type="OrthoDB" id="8050636at2759"/>
<keyword evidence="11" id="KW-1185">Reference proteome</keyword>
<evidence type="ECO:0000256" key="5">
    <source>
        <dbReference type="ARBA" id="ARBA00023136"/>
    </source>
</evidence>
<dbReference type="AlphaFoldDB" id="A0A0Q9WNG9"/>
<name>A0A0Q9WNG9_DROVI</name>
<protein>
    <recommendedName>
        <fullName evidence="9">Putative ionotropic receptor ligand binding domain-containing protein</fullName>
    </recommendedName>
</protein>
<keyword evidence="3 8" id="KW-0812">Transmembrane</keyword>